<proteinExistence type="predicted"/>
<protein>
    <submittedName>
        <fullName evidence="1">Uncharacterized protein</fullName>
    </submittedName>
</protein>
<evidence type="ECO:0000313" key="1">
    <source>
        <dbReference type="EMBL" id="GAI16540.1"/>
    </source>
</evidence>
<name>X1MPE5_9ZZZZ</name>
<organism evidence="1">
    <name type="scientific">marine sediment metagenome</name>
    <dbReference type="NCBI Taxonomy" id="412755"/>
    <lineage>
        <taxon>unclassified sequences</taxon>
        <taxon>metagenomes</taxon>
        <taxon>ecological metagenomes</taxon>
    </lineage>
</organism>
<gene>
    <name evidence="1" type="ORF">S06H3_16412</name>
</gene>
<dbReference type="EMBL" id="BARV01008121">
    <property type="protein sequence ID" value="GAI16540.1"/>
    <property type="molecule type" value="Genomic_DNA"/>
</dbReference>
<sequence length="104" mass="12449">KSSQEVLEDLKKIVMEMNEARKEEDEKGIPKEAFTIYWIMKQNGIENPEDKAIEVSKVMDVYKHWKTSKQHEAEMRKALYRTLINHKDKMIDVVKQIMRVLKEE</sequence>
<accession>X1MPE5</accession>
<comment type="caution">
    <text evidence="1">The sequence shown here is derived from an EMBL/GenBank/DDBJ whole genome shotgun (WGS) entry which is preliminary data.</text>
</comment>
<feature type="non-terminal residue" evidence="1">
    <location>
        <position position="1"/>
    </location>
</feature>
<reference evidence="1" key="1">
    <citation type="journal article" date="2014" name="Front. Microbiol.">
        <title>High frequency of phylogenetically diverse reductive dehalogenase-homologous genes in deep subseafloor sedimentary metagenomes.</title>
        <authorList>
            <person name="Kawai M."/>
            <person name="Futagami T."/>
            <person name="Toyoda A."/>
            <person name="Takaki Y."/>
            <person name="Nishi S."/>
            <person name="Hori S."/>
            <person name="Arai W."/>
            <person name="Tsubouchi T."/>
            <person name="Morono Y."/>
            <person name="Uchiyama I."/>
            <person name="Ito T."/>
            <person name="Fujiyama A."/>
            <person name="Inagaki F."/>
            <person name="Takami H."/>
        </authorList>
    </citation>
    <scope>NUCLEOTIDE SEQUENCE</scope>
    <source>
        <strain evidence="1">Expedition CK06-06</strain>
    </source>
</reference>
<dbReference type="AlphaFoldDB" id="X1MPE5"/>